<dbReference type="Proteomes" id="UP000246104">
    <property type="component" value="Unassembled WGS sequence"/>
</dbReference>
<accession>A0A317JQ56</accession>
<sequence>MRHELPGSAMFELVDVQFLLDALSVAIREGEAQAIEEIQLELLSTYGVETEIGDKEIDLFFDEKQREYLQ</sequence>
<evidence type="ECO:0000313" key="1">
    <source>
        <dbReference type="EMBL" id="PWU24011.1"/>
    </source>
</evidence>
<reference evidence="1 2" key="1">
    <citation type="submission" date="2018-02" db="EMBL/GenBank/DDBJ databases">
        <title>Genomic Reconstructions from Amazon Rainforest and Pasture Soil Reveal Novel Insights into the Physiology of Candidate Phyla in Tropical Sites.</title>
        <authorList>
            <person name="Kroeger M.E."/>
            <person name="Delmont T."/>
            <person name="Eren A.M."/>
            <person name="Guo J."/>
            <person name="Meyer K.M."/>
            <person name="Khan K."/>
            <person name="Rodrigues J.L.M."/>
            <person name="Bohannan B.J.M."/>
            <person name="Tringe S."/>
            <person name="Borges C.D."/>
            <person name="Tiedje J."/>
            <person name="Tsai S.M."/>
            <person name="Nusslein K."/>
        </authorList>
    </citation>
    <scope>NUCLEOTIDE SEQUENCE [LARGE SCALE GENOMIC DNA]</scope>
    <source>
        <strain evidence="1">Amazon FNV 2010 28 9</strain>
    </source>
</reference>
<organism evidence="1 2">
    <name type="scientific">Candidatus Cerribacteria bacterium 'Amazon FNV 2010 28 9'</name>
    <dbReference type="NCBI Taxonomy" id="2081795"/>
    <lineage>
        <taxon>Bacteria</taxon>
        <taxon>Candidatus Cerribacteria</taxon>
    </lineage>
</organism>
<name>A0A317JQ56_9BACT</name>
<dbReference type="EMBL" id="PSRQ01000015">
    <property type="protein sequence ID" value="PWU24011.1"/>
    <property type="molecule type" value="Genomic_DNA"/>
</dbReference>
<dbReference type="AlphaFoldDB" id="A0A317JQ56"/>
<proteinExistence type="predicted"/>
<gene>
    <name evidence="1" type="ORF">C5B42_00950</name>
</gene>
<protein>
    <submittedName>
        <fullName evidence="1">Uncharacterized protein</fullName>
    </submittedName>
</protein>
<comment type="caution">
    <text evidence="1">The sequence shown here is derived from an EMBL/GenBank/DDBJ whole genome shotgun (WGS) entry which is preliminary data.</text>
</comment>
<evidence type="ECO:0000313" key="2">
    <source>
        <dbReference type="Proteomes" id="UP000246104"/>
    </source>
</evidence>